<reference evidence="2 3" key="1">
    <citation type="submission" date="2019-01" db="EMBL/GenBank/DDBJ databases">
        <title>Nuclear Genome Assembly of the Microalgal Biofuel strain Nannochloropsis salina CCMP1776.</title>
        <authorList>
            <person name="Hovde B."/>
        </authorList>
    </citation>
    <scope>NUCLEOTIDE SEQUENCE [LARGE SCALE GENOMIC DNA]</scope>
    <source>
        <strain evidence="2 3">CCMP1776</strain>
    </source>
</reference>
<feature type="compositionally biased region" description="Basic and acidic residues" evidence="1">
    <location>
        <begin position="401"/>
        <end position="411"/>
    </location>
</feature>
<comment type="caution">
    <text evidence="2">The sequence shown here is derived from an EMBL/GenBank/DDBJ whole genome shotgun (WGS) entry which is preliminary data.</text>
</comment>
<keyword evidence="3" id="KW-1185">Reference proteome</keyword>
<feature type="compositionally biased region" description="Basic and acidic residues" evidence="1">
    <location>
        <begin position="143"/>
        <end position="158"/>
    </location>
</feature>
<dbReference type="EMBL" id="SDOX01000017">
    <property type="protein sequence ID" value="TFJ84876.1"/>
    <property type="molecule type" value="Genomic_DNA"/>
</dbReference>
<protein>
    <recommendedName>
        <fullName evidence="4">SGNH hydrolase-type esterase domain-containing protein</fullName>
    </recommendedName>
</protein>
<evidence type="ECO:0000256" key="1">
    <source>
        <dbReference type="SAM" id="MobiDB-lite"/>
    </source>
</evidence>
<dbReference type="OrthoDB" id="57748at2759"/>
<sequence length="411" mass="45036">MSLRSSASATIKGQRNYRSTLRRVWQFLLDRFLVSFNGLITVWRLALHWVNSYILYYDYGGKPANDFYHKAVLIGDGLAQGFGSWVSLGNTSGPMRYLNEEVRRNAAVKMEWVFFERGALHSTTQDWMPHGSENKGVGTSEAARPEPQGELRGDHPESEDSSLLQPLPAIKPPRSLLEAVLSSRSGRDACVYIIMVGLQDLLRTKDAGALAALAAGGDGATQTGRMLPSTALGTNSETHGMDREPSSARPWCRTVSHLRAILLHLLAQPHSPHVCLCTLPTVGVPSSLRARAIKGVNAQIASMVRSLPPVPSPASQPQAPRLPVTLVDLSQRRVSRPEGRALDGVHFNSTGYKSMATAVLEELAPAMVRHEWAILQGFLSGKKRRDKSRPDGWLGGWLRRGGREGEKEKVG</sequence>
<feature type="region of interest" description="Disordered" evidence="1">
    <location>
        <begin position="125"/>
        <end position="168"/>
    </location>
</feature>
<evidence type="ECO:0000313" key="2">
    <source>
        <dbReference type="EMBL" id="TFJ84876.1"/>
    </source>
</evidence>
<evidence type="ECO:0008006" key="4">
    <source>
        <dbReference type="Google" id="ProtNLM"/>
    </source>
</evidence>
<gene>
    <name evidence="2" type="ORF">NSK_003908</name>
</gene>
<evidence type="ECO:0000313" key="3">
    <source>
        <dbReference type="Proteomes" id="UP000355283"/>
    </source>
</evidence>
<dbReference type="AlphaFoldDB" id="A0A4D9D0J6"/>
<organism evidence="2 3">
    <name type="scientific">Nannochloropsis salina CCMP1776</name>
    <dbReference type="NCBI Taxonomy" id="1027361"/>
    <lineage>
        <taxon>Eukaryota</taxon>
        <taxon>Sar</taxon>
        <taxon>Stramenopiles</taxon>
        <taxon>Ochrophyta</taxon>
        <taxon>Eustigmatophyceae</taxon>
        <taxon>Eustigmatales</taxon>
        <taxon>Monodopsidaceae</taxon>
        <taxon>Microchloropsis</taxon>
        <taxon>Microchloropsis salina</taxon>
    </lineage>
</organism>
<proteinExistence type="predicted"/>
<dbReference type="InterPro" id="IPR036514">
    <property type="entry name" value="SGNH_hydro_sf"/>
</dbReference>
<dbReference type="Proteomes" id="UP000355283">
    <property type="component" value="Unassembled WGS sequence"/>
</dbReference>
<dbReference type="SUPFAM" id="SSF52266">
    <property type="entry name" value="SGNH hydrolase"/>
    <property type="match status" value="1"/>
</dbReference>
<feature type="region of interest" description="Disordered" evidence="1">
    <location>
        <begin position="383"/>
        <end position="411"/>
    </location>
</feature>
<dbReference type="Gene3D" id="3.40.50.1110">
    <property type="entry name" value="SGNH hydrolase"/>
    <property type="match status" value="1"/>
</dbReference>
<accession>A0A4D9D0J6</accession>
<name>A0A4D9D0J6_9STRA</name>